<protein>
    <recommendedName>
        <fullName evidence="4">NTF2 domain-containing protein</fullName>
    </recommendedName>
</protein>
<evidence type="ECO:0000313" key="2">
    <source>
        <dbReference type="EMBL" id="ETS86789.1"/>
    </source>
</evidence>
<feature type="compositionally biased region" description="Basic and acidic residues" evidence="1">
    <location>
        <begin position="377"/>
        <end position="387"/>
    </location>
</feature>
<dbReference type="HOGENOM" id="CLU_017360_0_0_1"/>
<organism evidence="2 3">
    <name type="scientific">Pestalotiopsis fici (strain W106-1 / CGMCC3.15140)</name>
    <dbReference type="NCBI Taxonomy" id="1229662"/>
    <lineage>
        <taxon>Eukaryota</taxon>
        <taxon>Fungi</taxon>
        <taxon>Dikarya</taxon>
        <taxon>Ascomycota</taxon>
        <taxon>Pezizomycotina</taxon>
        <taxon>Sordariomycetes</taxon>
        <taxon>Xylariomycetidae</taxon>
        <taxon>Amphisphaeriales</taxon>
        <taxon>Sporocadaceae</taxon>
        <taxon>Pestalotiopsis</taxon>
    </lineage>
</organism>
<feature type="compositionally biased region" description="Basic and acidic residues" evidence="1">
    <location>
        <begin position="283"/>
        <end position="292"/>
    </location>
</feature>
<dbReference type="OrthoDB" id="1162399at2759"/>
<dbReference type="SUPFAM" id="SSF54427">
    <property type="entry name" value="NTF2-like"/>
    <property type="match status" value="1"/>
</dbReference>
<accession>W3XLB3</accession>
<feature type="compositionally biased region" description="Low complexity" evidence="1">
    <location>
        <begin position="238"/>
        <end position="252"/>
    </location>
</feature>
<proteinExistence type="predicted"/>
<dbReference type="KEGG" id="pfy:PFICI_00617"/>
<dbReference type="GeneID" id="19265630"/>
<feature type="compositionally biased region" description="Basic and acidic residues" evidence="1">
    <location>
        <begin position="497"/>
        <end position="513"/>
    </location>
</feature>
<evidence type="ECO:0000313" key="3">
    <source>
        <dbReference type="Proteomes" id="UP000030651"/>
    </source>
</evidence>
<dbReference type="AlphaFoldDB" id="W3XLB3"/>
<dbReference type="RefSeq" id="XP_007827389.1">
    <property type="nucleotide sequence ID" value="XM_007829198.1"/>
</dbReference>
<feature type="compositionally biased region" description="Basic and acidic residues" evidence="1">
    <location>
        <begin position="462"/>
        <end position="478"/>
    </location>
</feature>
<feature type="region of interest" description="Disordered" evidence="1">
    <location>
        <begin position="169"/>
        <end position="559"/>
    </location>
</feature>
<feature type="compositionally biased region" description="Acidic residues" evidence="1">
    <location>
        <begin position="271"/>
        <end position="282"/>
    </location>
</feature>
<dbReference type="OMA" id="GKTGRNW"/>
<feature type="compositionally biased region" description="Gly residues" evidence="1">
    <location>
        <begin position="514"/>
        <end position="524"/>
    </location>
</feature>
<name>W3XLB3_PESFW</name>
<reference evidence="3" key="1">
    <citation type="journal article" date="2015" name="BMC Genomics">
        <title>Genomic and transcriptomic analysis of the endophytic fungus Pestalotiopsis fici reveals its lifestyle and high potential for synthesis of natural products.</title>
        <authorList>
            <person name="Wang X."/>
            <person name="Zhang X."/>
            <person name="Liu L."/>
            <person name="Xiang M."/>
            <person name="Wang W."/>
            <person name="Sun X."/>
            <person name="Che Y."/>
            <person name="Guo L."/>
            <person name="Liu G."/>
            <person name="Guo L."/>
            <person name="Wang C."/>
            <person name="Yin W.B."/>
            <person name="Stadler M."/>
            <person name="Zhang X."/>
            <person name="Liu X."/>
        </authorList>
    </citation>
    <scope>NUCLEOTIDE SEQUENCE [LARGE SCALE GENOMIC DNA]</scope>
    <source>
        <strain evidence="3">W106-1 / CGMCC3.15140</strain>
    </source>
</reference>
<dbReference type="Proteomes" id="UP000030651">
    <property type="component" value="Unassembled WGS sequence"/>
</dbReference>
<gene>
    <name evidence="2" type="ORF">PFICI_00617</name>
</gene>
<keyword evidence="3" id="KW-1185">Reference proteome</keyword>
<dbReference type="STRING" id="1229662.W3XLB3"/>
<feature type="compositionally biased region" description="Polar residues" evidence="1">
    <location>
        <begin position="174"/>
        <end position="188"/>
    </location>
</feature>
<dbReference type="EMBL" id="KI912109">
    <property type="protein sequence ID" value="ETS86789.1"/>
    <property type="molecule type" value="Genomic_DNA"/>
</dbReference>
<dbReference type="eggNOG" id="ENOG502S590">
    <property type="taxonomic scope" value="Eukaryota"/>
</dbReference>
<evidence type="ECO:0008006" key="4">
    <source>
        <dbReference type="Google" id="ProtNLM"/>
    </source>
</evidence>
<sequence>MALQAVYKQFLAAPDSSLLANDAALHYVTTTTSYRGSTDIINHLTSLRNQVKKKQEEYLTVIEGQNAVAIEVDTILEFVTSGAAYLPGMDDNFLADRTVYLPVVFWVKPQTHIVTFNPEGKLQQIRQSWDQGSLLKQLDIIGKTGRNWPIRDAKDQIKLIASSLKASGDLPAAENSSTARGRGNSNNALRDPHASLALFAPREEVEQHNPVSVISPRGGPRPRQRDFAEILGDEPVDAPGSPSAGRGRPGSAIAPKIGAGKNFQANRLFDTEGEVPEEPESTDEGKSPDRFYRPNPKKYNHFDFADGSEPQDAPQPGEATPLKTKHTSQWNFEDFTTPAKARPGKALQKSHQDVRHWGNPGDENVQESVRKPANNKPRRDAEPHFEFVDDGVPQGEPRAGRPRGATHNNGLGLYKNNVYSGEAPADGDDDAVDADQHALGNITNLKSRGKTFQSQFSMTDDSPAKEPSSKHVGQDRQKAVKMMDANWSSYDQSPAQKENKPVKPKSTDNERGIHIGGDGMGGSRGTNRDWLFGGDEEEPSKTLPTRKNAAKSGGFNWDF</sequence>
<feature type="compositionally biased region" description="Polar residues" evidence="1">
    <location>
        <begin position="486"/>
        <end position="496"/>
    </location>
</feature>
<dbReference type="InParanoid" id="W3XLB3"/>
<feature type="compositionally biased region" description="Polar residues" evidence="1">
    <location>
        <begin position="441"/>
        <end position="460"/>
    </location>
</feature>
<dbReference type="InterPro" id="IPR032710">
    <property type="entry name" value="NTF2-like_dom_sf"/>
</dbReference>
<evidence type="ECO:0000256" key="1">
    <source>
        <dbReference type="SAM" id="MobiDB-lite"/>
    </source>
</evidence>